<accession>K5D6Z1</accession>
<dbReference type="AlphaFoldDB" id="K5D6Z1"/>
<dbReference type="PATRIC" id="fig|993517.3.peg.6642"/>
<dbReference type="Proteomes" id="UP000007993">
    <property type="component" value="Unassembled WGS sequence"/>
</dbReference>
<organism evidence="1 2">
    <name type="scientific">Rhodopirellula baltica SH28</name>
    <dbReference type="NCBI Taxonomy" id="993517"/>
    <lineage>
        <taxon>Bacteria</taxon>
        <taxon>Pseudomonadati</taxon>
        <taxon>Planctomycetota</taxon>
        <taxon>Planctomycetia</taxon>
        <taxon>Pirellulales</taxon>
        <taxon>Pirellulaceae</taxon>
        <taxon>Rhodopirellula</taxon>
    </lineage>
</organism>
<evidence type="ECO:0000313" key="2">
    <source>
        <dbReference type="Proteomes" id="UP000007993"/>
    </source>
</evidence>
<gene>
    <name evidence="1" type="ORF">RBSH_06132</name>
</gene>
<name>K5D6Z1_RHOBT</name>
<proteinExistence type="predicted"/>
<evidence type="ECO:0000313" key="1">
    <source>
        <dbReference type="EMBL" id="EKJ98553.1"/>
    </source>
</evidence>
<reference evidence="1 2" key="1">
    <citation type="journal article" date="2013" name="Mar. Genomics">
        <title>Expression of sulfatases in Rhodopirellula baltica and the diversity of sulfatases in the genus Rhodopirellula.</title>
        <authorList>
            <person name="Wegner C.E."/>
            <person name="Richter-Heitmann T."/>
            <person name="Klindworth A."/>
            <person name="Klockow C."/>
            <person name="Richter M."/>
            <person name="Achstetter T."/>
            <person name="Glockner F.O."/>
            <person name="Harder J."/>
        </authorList>
    </citation>
    <scope>NUCLEOTIDE SEQUENCE [LARGE SCALE GENOMIC DNA]</scope>
    <source>
        <strain evidence="1 2">SH28</strain>
    </source>
</reference>
<sequence>MKKPKHCQRADPNKRTHAFSVQHQKLSFSSFRWSATKPSKKTSSCQLTGRVKDIEGYWPSTVGSHKTIPALEAMKDQ</sequence>
<protein>
    <submittedName>
        <fullName evidence="1">Uncharacterized protein</fullName>
    </submittedName>
</protein>
<comment type="caution">
    <text evidence="1">The sequence shown here is derived from an EMBL/GenBank/DDBJ whole genome shotgun (WGS) entry which is preliminary data.</text>
</comment>
<dbReference type="EMBL" id="AMCW01000177">
    <property type="protein sequence ID" value="EKJ98553.1"/>
    <property type="molecule type" value="Genomic_DNA"/>
</dbReference>